<dbReference type="PANTHER" id="PTHR35863:SF1">
    <property type="entry name" value="COBALT-PRECORRIN-5B C(1)-METHYLTRANSFERASE"/>
    <property type="match status" value="1"/>
</dbReference>
<evidence type="ECO:0000256" key="1">
    <source>
        <dbReference type="ARBA" id="ARBA00022573"/>
    </source>
</evidence>
<evidence type="ECO:0000256" key="3">
    <source>
        <dbReference type="ARBA" id="ARBA00022679"/>
    </source>
</evidence>
<dbReference type="PANTHER" id="PTHR35863">
    <property type="entry name" value="COBALT-PRECORRIN-5B C(1)-METHYLTRANSFERASE"/>
    <property type="match status" value="1"/>
</dbReference>
<evidence type="ECO:0000313" key="7">
    <source>
        <dbReference type="Proteomes" id="UP000653127"/>
    </source>
</evidence>
<gene>
    <name evidence="5 6" type="primary">cbiD</name>
    <name evidence="6" type="ORF">H8711_03695</name>
</gene>
<dbReference type="Pfam" id="PF01888">
    <property type="entry name" value="CbiD"/>
    <property type="match status" value="1"/>
</dbReference>
<comment type="similarity">
    <text evidence="5">Belongs to the CbiD family.</text>
</comment>
<evidence type="ECO:0000256" key="4">
    <source>
        <dbReference type="ARBA" id="ARBA00022691"/>
    </source>
</evidence>
<dbReference type="NCBIfam" id="TIGR00312">
    <property type="entry name" value="cbiD"/>
    <property type="match status" value="1"/>
</dbReference>
<reference evidence="6" key="1">
    <citation type="submission" date="2020-08" db="EMBL/GenBank/DDBJ databases">
        <title>Genome public.</title>
        <authorList>
            <person name="Liu C."/>
            <person name="Sun Q."/>
        </authorList>
    </citation>
    <scope>NUCLEOTIDE SEQUENCE</scope>
    <source>
        <strain evidence="6">NSJ-31</strain>
    </source>
</reference>
<dbReference type="GO" id="GO:0032259">
    <property type="term" value="P:methylation"/>
    <property type="evidence" value="ECO:0007669"/>
    <property type="project" value="UniProtKB-KW"/>
</dbReference>
<sequence>MGYTTGSCAAAAAKAAALTLLSGCEVPTVNLMTPKGYSLSLEVRCLERSGDCVRCAIQKDSGDDPDITDGILVFAAVRRAGAGIAIEGGEGVGRVTRPGLECPVGAPAINSTPRRMIEQAVREVCEECGYPGGLSVTISIPGGEALAAKTYNPRLGIVGGLSILGTSGIVEPMSERGLVDSIKVEMNVLQAAGVANLVVTPGNYGEVYARTQLGLTLTEAVKCSNFIGDVLDYAVQGRFKSLLLIGHLGKLVKLAGGVFNTHSRYADCRMEILAAHSALAGADGAEIKRMMDCITTDEAWGIVESSGLREPVIQSLLKKIDFHLRARTHNELEVGAVVFSNRWGTLGMTPGAQKLIHKFKQAEEQG</sequence>
<dbReference type="HAMAP" id="MF_00787">
    <property type="entry name" value="CbiD"/>
    <property type="match status" value="1"/>
</dbReference>
<dbReference type="EMBL" id="JACRST010000003">
    <property type="protein sequence ID" value="MBC8546038.1"/>
    <property type="molecule type" value="Genomic_DNA"/>
</dbReference>
<comment type="pathway">
    <text evidence="5">Cofactor biosynthesis; adenosylcobalamin biosynthesis; cob(II)yrinate a,c-diamide from sirohydrochlorin (anaerobic route): step 6/10.</text>
</comment>
<dbReference type="EC" id="2.1.1.195" evidence="5"/>
<comment type="catalytic activity">
    <reaction evidence="5">
        <text>Co-precorrin-5B + S-adenosyl-L-methionine = Co-precorrin-6A + S-adenosyl-L-homocysteine</text>
        <dbReference type="Rhea" id="RHEA:26285"/>
        <dbReference type="ChEBI" id="CHEBI:57856"/>
        <dbReference type="ChEBI" id="CHEBI:59789"/>
        <dbReference type="ChEBI" id="CHEBI:60063"/>
        <dbReference type="ChEBI" id="CHEBI:60064"/>
        <dbReference type="EC" id="2.1.1.195"/>
    </reaction>
</comment>
<keyword evidence="4 5" id="KW-0949">S-adenosyl-L-methionine</keyword>
<dbReference type="PIRSF" id="PIRSF026782">
    <property type="entry name" value="CbiD"/>
    <property type="match status" value="1"/>
</dbReference>
<evidence type="ECO:0000256" key="2">
    <source>
        <dbReference type="ARBA" id="ARBA00022603"/>
    </source>
</evidence>
<dbReference type="Gene3D" id="3.30.2110.10">
    <property type="entry name" value="CbiD-like"/>
    <property type="match status" value="1"/>
</dbReference>
<keyword evidence="3 5" id="KW-0808">Transferase</keyword>
<comment type="function">
    <text evidence="5">Catalyzes the methylation of C-1 in cobalt-precorrin-5B to form cobalt-precorrin-6A.</text>
</comment>
<comment type="caution">
    <text evidence="6">The sequence shown here is derived from an EMBL/GenBank/DDBJ whole genome shotgun (WGS) entry which is preliminary data.</text>
</comment>
<dbReference type="AlphaFoldDB" id="A0A926DVD1"/>
<dbReference type="SUPFAM" id="SSF111342">
    <property type="entry name" value="CbiD-like"/>
    <property type="match status" value="1"/>
</dbReference>
<evidence type="ECO:0000313" key="6">
    <source>
        <dbReference type="EMBL" id="MBC8546038.1"/>
    </source>
</evidence>
<dbReference type="Proteomes" id="UP000653127">
    <property type="component" value="Unassembled WGS sequence"/>
</dbReference>
<keyword evidence="2 5" id="KW-0489">Methyltransferase</keyword>
<dbReference type="GO" id="GO:0019251">
    <property type="term" value="P:anaerobic cobalamin biosynthetic process"/>
    <property type="evidence" value="ECO:0007669"/>
    <property type="project" value="UniProtKB-UniRule"/>
</dbReference>
<dbReference type="GO" id="GO:0008168">
    <property type="term" value="F:methyltransferase activity"/>
    <property type="evidence" value="ECO:0007669"/>
    <property type="project" value="UniProtKB-UniRule"/>
</dbReference>
<name>A0A926DVD1_9FIRM</name>
<organism evidence="6 7">
    <name type="scientific">Ligaoa zhengdingensis</name>
    <dbReference type="NCBI Taxonomy" id="2763658"/>
    <lineage>
        <taxon>Bacteria</taxon>
        <taxon>Bacillati</taxon>
        <taxon>Bacillota</taxon>
        <taxon>Clostridia</taxon>
        <taxon>Eubacteriales</taxon>
        <taxon>Oscillospiraceae</taxon>
        <taxon>Ligaoa</taxon>
    </lineage>
</organism>
<evidence type="ECO:0000256" key="5">
    <source>
        <dbReference type="HAMAP-Rule" id="MF_00787"/>
    </source>
</evidence>
<dbReference type="InterPro" id="IPR002748">
    <property type="entry name" value="CbiD"/>
</dbReference>
<protein>
    <recommendedName>
        <fullName evidence="5">Cobalt-precorrin-5B C(1)-methyltransferase</fullName>
        <ecNumber evidence="5">2.1.1.195</ecNumber>
    </recommendedName>
    <alternativeName>
        <fullName evidence="5">Cobalt-precorrin-6A synthase</fullName>
    </alternativeName>
</protein>
<keyword evidence="7" id="KW-1185">Reference proteome</keyword>
<dbReference type="InterPro" id="IPR036074">
    <property type="entry name" value="CbiD_sf"/>
</dbReference>
<proteinExistence type="inferred from homology"/>
<accession>A0A926DVD1</accession>
<keyword evidence="1 5" id="KW-0169">Cobalamin biosynthesis</keyword>